<evidence type="ECO:0000259" key="1">
    <source>
        <dbReference type="Pfam" id="PF04471"/>
    </source>
</evidence>
<feature type="domain" description="Restriction endonuclease type IV Mrr" evidence="1">
    <location>
        <begin position="255"/>
        <end position="360"/>
    </location>
</feature>
<evidence type="ECO:0000313" key="2">
    <source>
        <dbReference type="EMBL" id="MFC3110131.1"/>
    </source>
</evidence>
<keyword evidence="2" id="KW-0378">Hydrolase</keyword>
<keyword evidence="2" id="KW-0540">Nuclease</keyword>
<sequence>MDADLEDADWTKQSWDLPPYRSAEFLQLFPDLEAFKKLPVYQHAVDAGLIYDDEWVMDRALTVNTETNDHQVVFEFNSAFYVKLGHAGCWEAESILGSRLRLGWPNQSLADINAGRWTVIAEQLRNDLPNKQQVTTGLNRLQDIARSTPEDVWITFHGAKLWWARLAPGPVEEDHISKFRATLDGWHDASQSGRLLVANDLPGKIAQMQGFRGTVCRVREKQLLRRVLEGTRSELASRISAERARLCSQLEKAISELHWKDYETLVDLVFRHAGWLRVSVLGQHAKSYDLELREPITDDRYVVQVKSQATRADLNKTIQDFSEADYRKVFFVVHSPAADLANAKNIPSHVELVAPAHLAALTLDAGLSRWLEEKVA</sequence>
<dbReference type="EC" id="3.1.21.-" evidence="2"/>
<evidence type="ECO:0000313" key="3">
    <source>
        <dbReference type="Proteomes" id="UP001595530"/>
    </source>
</evidence>
<proteinExistence type="predicted"/>
<dbReference type="Proteomes" id="UP001595530">
    <property type="component" value="Unassembled WGS sequence"/>
</dbReference>
<dbReference type="GO" id="GO:0016787">
    <property type="term" value="F:hydrolase activity"/>
    <property type="evidence" value="ECO:0007669"/>
    <property type="project" value="UniProtKB-KW"/>
</dbReference>
<keyword evidence="2" id="KW-0255">Endonuclease</keyword>
<name>A0ABV7F8V7_9BURK</name>
<organism evidence="2 3">
    <name type="scientific">Undibacterium arcticum</name>
    <dbReference type="NCBI Taxonomy" id="1762892"/>
    <lineage>
        <taxon>Bacteria</taxon>
        <taxon>Pseudomonadati</taxon>
        <taxon>Pseudomonadota</taxon>
        <taxon>Betaproteobacteria</taxon>
        <taxon>Burkholderiales</taxon>
        <taxon>Oxalobacteraceae</taxon>
        <taxon>Undibacterium</taxon>
    </lineage>
</organism>
<dbReference type="Pfam" id="PF04471">
    <property type="entry name" value="Mrr_cat"/>
    <property type="match status" value="1"/>
</dbReference>
<reference evidence="3" key="1">
    <citation type="journal article" date="2019" name="Int. J. Syst. Evol. Microbiol.">
        <title>The Global Catalogue of Microorganisms (GCM) 10K type strain sequencing project: providing services to taxonomists for standard genome sequencing and annotation.</title>
        <authorList>
            <consortium name="The Broad Institute Genomics Platform"/>
            <consortium name="The Broad Institute Genome Sequencing Center for Infectious Disease"/>
            <person name="Wu L."/>
            <person name="Ma J."/>
        </authorList>
    </citation>
    <scope>NUCLEOTIDE SEQUENCE [LARGE SCALE GENOMIC DNA]</scope>
    <source>
        <strain evidence="3">KCTC 42986</strain>
    </source>
</reference>
<gene>
    <name evidence="2" type="ORF">ACFOFO_19560</name>
</gene>
<comment type="caution">
    <text evidence="2">The sequence shown here is derived from an EMBL/GenBank/DDBJ whole genome shotgun (WGS) entry which is preliminary data.</text>
</comment>
<dbReference type="InterPro" id="IPR007560">
    <property type="entry name" value="Restrct_endonuc_IV_Mrr"/>
</dbReference>
<accession>A0ABV7F8V7</accession>
<dbReference type="GO" id="GO:0004519">
    <property type="term" value="F:endonuclease activity"/>
    <property type="evidence" value="ECO:0007669"/>
    <property type="project" value="UniProtKB-KW"/>
</dbReference>
<dbReference type="RefSeq" id="WP_390332494.1">
    <property type="nucleotide sequence ID" value="NZ_JBHRTP010000069.1"/>
</dbReference>
<protein>
    <submittedName>
        <fullName evidence="2">Restriction endonuclease</fullName>
        <ecNumber evidence="2">3.1.21.-</ecNumber>
    </submittedName>
</protein>
<keyword evidence="3" id="KW-1185">Reference proteome</keyword>
<dbReference type="EMBL" id="JBHRTP010000069">
    <property type="protein sequence ID" value="MFC3110131.1"/>
    <property type="molecule type" value="Genomic_DNA"/>
</dbReference>